<dbReference type="GO" id="GO:0008171">
    <property type="term" value="F:O-methyltransferase activity"/>
    <property type="evidence" value="ECO:0007669"/>
    <property type="project" value="InterPro"/>
</dbReference>
<dbReference type="InterPro" id="IPR001077">
    <property type="entry name" value="COMT_C"/>
</dbReference>
<proteinExistence type="predicted"/>
<organism evidence="6 7">
    <name type="scientific">Heliocybe sulcata</name>
    <dbReference type="NCBI Taxonomy" id="5364"/>
    <lineage>
        <taxon>Eukaryota</taxon>
        <taxon>Fungi</taxon>
        <taxon>Dikarya</taxon>
        <taxon>Basidiomycota</taxon>
        <taxon>Agaricomycotina</taxon>
        <taxon>Agaricomycetes</taxon>
        <taxon>Gloeophyllales</taxon>
        <taxon>Gloeophyllaceae</taxon>
        <taxon>Heliocybe</taxon>
    </lineage>
</organism>
<name>A0A5C3MQW4_9AGAM</name>
<dbReference type="OrthoDB" id="2410195at2759"/>
<keyword evidence="7" id="KW-1185">Reference proteome</keyword>
<gene>
    <name evidence="6" type="ORF">OE88DRAFT_1636784</name>
</gene>
<dbReference type="PANTHER" id="PTHR43712">
    <property type="entry name" value="PUTATIVE (AFU_ORTHOLOGUE AFUA_4G14580)-RELATED"/>
    <property type="match status" value="1"/>
</dbReference>
<evidence type="ECO:0000313" key="7">
    <source>
        <dbReference type="Proteomes" id="UP000305948"/>
    </source>
</evidence>
<dbReference type="SUPFAM" id="SSF53335">
    <property type="entry name" value="S-adenosyl-L-methionine-dependent methyltransferases"/>
    <property type="match status" value="1"/>
</dbReference>
<evidence type="ECO:0000313" key="6">
    <source>
        <dbReference type="EMBL" id="TFK47370.1"/>
    </source>
</evidence>
<dbReference type="SUPFAM" id="SSF46785">
    <property type="entry name" value="Winged helix' DNA-binding domain"/>
    <property type="match status" value="1"/>
</dbReference>
<dbReference type="Pfam" id="PF00891">
    <property type="entry name" value="Methyltransf_2"/>
    <property type="match status" value="1"/>
</dbReference>
<evidence type="ECO:0000256" key="3">
    <source>
        <dbReference type="ARBA" id="ARBA00022691"/>
    </source>
</evidence>
<dbReference type="Proteomes" id="UP000305948">
    <property type="component" value="Unassembled WGS sequence"/>
</dbReference>
<keyword evidence="3" id="KW-0949">S-adenosyl-L-methionine</keyword>
<dbReference type="PROSITE" id="PS51683">
    <property type="entry name" value="SAM_OMT_II"/>
    <property type="match status" value="1"/>
</dbReference>
<reference evidence="6 7" key="1">
    <citation type="journal article" date="2019" name="Nat. Ecol. Evol.">
        <title>Megaphylogeny resolves global patterns of mushroom evolution.</title>
        <authorList>
            <person name="Varga T."/>
            <person name="Krizsan K."/>
            <person name="Foldi C."/>
            <person name="Dima B."/>
            <person name="Sanchez-Garcia M."/>
            <person name="Sanchez-Ramirez S."/>
            <person name="Szollosi G.J."/>
            <person name="Szarkandi J.G."/>
            <person name="Papp V."/>
            <person name="Albert L."/>
            <person name="Andreopoulos W."/>
            <person name="Angelini C."/>
            <person name="Antonin V."/>
            <person name="Barry K.W."/>
            <person name="Bougher N.L."/>
            <person name="Buchanan P."/>
            <person name="Buyck B."/>
            <person name="Bense V."/>
            <person name="Catcheside P."/>
            <person name="Chovatia M."/>
            <person name="Cooper J."/>
            <person name="Damon W."/>
            <person name="Desjardin D."/>
            <person name="Finy P."/>
            <person name="Geml J."/>
            <person name="Haridas S."/>
            <person name="Hughes K."/>
            <person name="Justo A."/>
            <person name="Karasinski D."/>
            <person name="Kautmanova I."/>
            <person name="Kiss B."/>
            <person name="Kocsube S."/>
            <person name="Kotiranta H."/>
            <person name="LaButti K.M."/>
            <person name="Lechner B.E."/>
            <person name="Liimatainen K."/>
            <person name="Lipzen A."/>
            <person name="Lukacs Z."/>
            <person name="Mihaltcheva S."/>
            <person name="Morgado L.N."/>
            <person name="Niskanen T."/>
            <person name="Noordeloos M.E."/>
            <person name="Ohm R.A."/>
            <person name="Ortiz-Santana B."/>
            <person name="Ovrebo C."/>
            <person name="Racz N."/>
            <person name="Riley R."/>
            <person name="Savchenko A."/>
            <person name="Shiryaev A."/>
            <person name="Soop K."/>
            <person name="Spirin V."/>
            <person name="Szebenyi C."/>
            <person name="Tomsovsky M."/>
            <person name="Tulloss R.E."/>
            <person name="Uehling J."/>
            <person name="Grigoriev I.V."/>
            <person name="Vagvolgyi C."/>
            <person name="Papp T."/>
            <person name="Martin F.M."/>
            <person name="Miettinen O."/>
            <person name="Hibbett D.S."/>
            <person name="Nagy L.G."/>
        </authorList>
    </citation>
    <scope>NUCLEOTIDE SEQUENCE [LARGE SCALE GENOMIC DNA]</scope>
    <source>
        <strain evidence="6 7">OMC1185</strain>
    </source>
</reference>
<keyword evidence="2 6" id="KW-0808">Transferase</keyword>
<dbReference type="Pfam" id="PF08100">
    <property type="entry name" value="Dimerisation"/>
    <property type="match status" value="1"/>
</dbReference>
<evidence type="ECO:0000256" key="2">
    <source>
        <dbReference type="ARBA" id="ARBA00022679"/>
    </source>
</evidence>
<evidence type="ECO:0000256" key="1">
    <source>
        <dbReference type="ARBA" id="ARBA00022603"/>
    </source>
</evidence>
<dbReference type="PANTHER" id="PTHR43712:SF2">
    <property type="entry name" value="O-METHYLTRANSFERASE CICE"/>
    <property type="match status" value="1"/>
</dbReference>
<dbReference type="InterPro" id="IPR016461">
    <property type="entry name" value="COMT-like"/>
</dbReference>
<dbReference type="InterPro" id="IPR029063">
    <property type="entry name" value="SAM-dependent_MTases_sf"/>
</dbReference>
<dbReference type="EMBL" id="ML213524">
    <property type="protein sequence ID" value="TFK47370.1"/>
    <property type="molecule type" value="Genomic_DNA"/>
</dbReference>
<sequence length="472" mass="51841">MTLHSLRQLRTVLNASLDQLEAFYEQKNLDLPSLDEPYTEGPAESALTDPQIVDSVNAIIGASYQLISTVRTPYLSMFDAVTACQMSACLRVAEEIHAPEILREAGSAGLHVDQIAAKCGLEPTKLARVLRLLATHHIFLEVKPNVFATNRIASAFDSGKAVDALLTGTIDKYSGTTGAAAVLSHGTDEVMKASGYLWETLSSPEKGHSFSAIHAPMQECFKMNEQFFSWIERPENAKRFARLGAAMRGTSLWNSPDAILQGFDWGSLKSDDVIVDVGGGTGMPAMIVARAFQNMKIVIQEREQVVKDGEAYWSETYPEALKSGRITFQAHEFFNENPQKNASVFLVRTVLHDWPDSDSMKILSHLRQAATPKTRLLIGDYMIPYACRDDSPASAIPGAKVKQAPAPLLANYGKASYLAYTLDLSMLTNFNGQERTLPHLVDLCSRAGWKAVGAHRQDDNPFGYLVCEPAQI</sequence>
<feature type="domain" description="O-methyltransferase dimerisation" evidence="5">
    <location>
        <begin position="84"/>
        <end position="156"/>
    </location>
</feature>
<feature type="domain" description="O-methyltransferase C-terminal" evidence="4">
    <location>
        <begin position="258"/>
        <end position="387"/>
    </location>
</feature>
<dbReference type="AlphaFoldDB" id="A0A5C3MQW4"/>
<evidence type="ECO:0000259" key="4">
    <source>
        <dbReference type="Pfam" id="PF00891"/>
    </source>
</evidence>
<dbReference type="Gene3D" id="1.10.10.10">
    <property type="entry name" value="Winged helix-like DNA-binding domain superfamily/Winged helix DNA-binding domain"/>
    <property type="match status" value="1"/>
</dbReference>
<dbReference type="GO" id="GO:0046983">
    <property type="term" value="F:protein dimerization activity"/>
    <property type="evidence" value="ECO:0007669"/>
    <property type="project" value="InterPro"/>
</dbReference>
<protein>
    <submittedName>
        <fullName evidence="6">O-methyltransferase</fullName>
    </submittedName>
</protein>
<dbReference type="GO" id="GO:0032259">
    <property type="term" value="P:methylation"/>
    <property type="evidence" value="ECO:0007669"/>
    <property type="project" value="UniProtKB-KW"/>
</dbReference>
<dbReference type="InterPro" id="IPR036388">
    <property type="entry name" value="WH-like_DNA-bd_sf"/>
</dbReference>
<dbReference type="InterPro" id="IPR036390">
    <property type="entry name" value="WH_DNA-bd_sf"/>
</dbReference>
<dbReference type="Gene3D" id="3.40.50.150">
    <property type="entry name" value="Vaccinia Virus protein VP39"/>
    <property type="match status" value="1"/>
</dbReference>
<keyword evidence="1 6" id="KW-0489">Methyltransferase</keyword>
<accession>A0A5C3MQW4</accession>
<dbReference type="InterPro" id="IPR012967">
    <property type="entry name" value="COMT_dimerisation"/>
</dbReference>
<evidence type="ECO:0000259" key="5">
    <source>
        <dbReference type="Pfam" id="PF08100"/>
    </source>
</evidence>
<dbReference type="STRING" id="5364.A0A5C3MQW4"/>